<dbReference type="KEGG" id="drc:G0Q07_08240"/>
<dbReference type="Proteomes" id="UP000474630">
    <property type="component" value="Chromosome"/>
</dbReference>
<evidence type="ECO:0000313" key="2">
    <source>
        <dbReference type="Proteomes" id="UP000474630"/>
    </source>
</evidence>
<protein>
    <recommendedName>
        <fullName evidence="3">Transposase</fullName>
    </recommendedName>
</protein>
<sequence length="152" mass="18168">MKPKKYKKQKLTSKGVHSEVVLQYFPIRRKAAMLHVRCRRWLVEATGEVVSWEWDWDWVARKALYKGFRAFFKEYLDTFSISANSLEKLCHIDGNRFGQQYIKHLSSYNNWEQKDLARVNKKGAKLSFNSLIFNGRDTRIRTWDPLLPKQVR</sequence>
<accession>A0A6C0R7R8</accession>
<dbReference type="AlphaFoldDB" id="A0A6C0R7R8"/>
<evidence type="ECO:0000313" key="1">
    <source>
        <dbReference type="EMBL" id="QIA06210.1"/>
    </source>
</evidence>
<name>A0A6C0R7R8_9BACT</name>
<gene>
    <name evidence="1" type="ORF">G0Q07_08240</name>
</gene>
<evidence type="ECO:0008006" key="3">
    <source>
        <dbReference type="Google" id="ProtNLM"/>
    </source>
</evidence>
<reference evidence="1 2" key="1">
    <citation type="submission" date="2020-02" db="EMBL/GenBank/DDBJ databases">
        <title>Genome sequencing for Draconibacterium sp. strain M1.</title>
        <authorList>
            <person name="Park S.-J."/>
        </authorList>
    </citation>
    <scope>NUCLEOTIDE SEQUENCE [LARGE SCALE GENOMIC DNA]</scope>
    <source>
        <strain evidence="1 2">M1</strain>
    </source>
</reference>
<organism evidence="1 2">
    <name type="scientific">Draconibacterium halophilum</name>
    <dbReference type="NCBI Taxonomy" id="2706887"/>
    <lineage>
        <taxon>Bacteria</taxon>
        <taxon>Pseudomonadati</taxon>
        <taxon>Bacteroidota</taxon>
        <taxon>Bacteroidia</taxon>
        <taxon>Marinilabiliales</taxon>
        <taxon>Prolixibacteraceae</taxon>
        <taxon>Draconibacterium</taxon>
    </lineage>
</organism>
<proteinExistence type="predicted"/>
<dbReference type="EMBL" id="CP048409">
    <property type="protein sequence ID" value="QIA06210.1"/>
    <property type="molecule type" value="Genomic_DNA"/>
</dbReference>
<keyword evidence="2" id="KW-1185">Reference proteome</keyword>